<reference evidence="2" key="1">
    <citation type="submission" date="2017-08" db="EMBL/GenBank/DDBJ databases">
        <authorList>
            <person name="Polle J.E."/>
            <person name="Barry K."/>
            <person name="Cushman J."/>
            <person name="Schmutz J."/>
            <person name="Tran D."/>
            <person name="Hathwaick L.T."/>
            <person name="Yim W.C."/>
            <person name="Jenkins J."/>
            <person name="Mckie-Krisberg Z.M."/>
            <person name="Prochnik S."/>
            <person name="Lindquist E."/>
            <person name="Dockter R.B."/>
            <person name="Adam C."/>
            <person name="Molina H."/>
            <person name="Bunkerborg J."/>
            <person name="Jin E."/>
            <person name="Buchheim M."/>
            <person name="Magnuson J."/>
        </authorList>
    </citation>
    <scope>NUCLEOTIDE SEQUENCE</scope>
    <source>
        <strain evidence="2">CCAP 19/18</strain>
    </source>
</reference>
<accession>A0ABQ7GS79</accession>
<evidence type="ECO:0000313" key="3">
    <source>
        <dbReference type="Proteomes" id="UP000815325"/>
    </source>
</evidence>
<evidence type="ECO:0000256" key="1">
    <source>
        <dbReference type="SAM" id="MobiDB-lite"/>
    </source>
</evidence>
<feature type="compositionally biased region" description="Polar residues" evidence="1">
    <location>
        <begin position="1"/>
        <end position="17"/>
    </location>
</feature>
<gene>
    <name evidence="2" type="ORF">DUNSADRAFT_4398</name>
</gene>
<name>A0ABQ7GS79_DUNSA</name>
<dbReference type="Proteomes" id="UP000815325">
    <property type="component" value="Unassembled WGS sequence"/>
</dbReference>
<evidence type="ECO:0008006" key="4">
    <source>
        <dbReference type="Google" id="ProtNLM"/>
    </source>
</evidence>
<evidence type="ECO:0000313" key="2">
    <source>
        <dbReference type="EMBL" id="KAF5837418.1"/>
    </source>
</evidence>
<sequence length="106" mass="11631">MKSQRSLSSARTGSQDTHIAHVEGHPSSMPPCLQLVPRTAPNRSPFAQHHHKTCCATFNIEHAPKLNTPCGSITLPARQKSSIHSFEERGIYIGCSKPMLPSFTRA</sequence>
<keyword evidence="3" id="KW-1185">Reference proteome</keyword>
<dbReference type="EMBL" id="MU069616">
    <property type="protein sequence ID" value="KAF5837418.1"/>
    <property type="molecule type" value="Genomic_DNA"/>
</dbReference>
<organism evidence="2 3">
    <name type="scientific">Dunaliella salina</name>
    <name type="common">Green alga</name>
    <name type="synonym">Protococcus salinus</name>
    <dbReference type="NCBI Taxonomy" id="3046"/>
    <lineage>
        <taxon>Eukaryota</taxon>
        <taxon>Viridiplantae</taxon>
        <taxon>Chlorophyta</taxon>
        <taxon>core chlorophytes</taxon>
        <taxon>Chlorophyceae</taxon>
        <taxon>CS clade</taxon>
        <taxon>Chlamydomonadales</taxon>
        <taxon>Dunaliellaceae</taxon>
        <taxon>Dunaliella</taxon>
    </lineage>
</organism>
<feature type="region of interest" description="Disordered" evidence="1">
    <location>
        <begin position="1"/>
        <end position="32"/>
    </location>
</feature>
<proteinExistence type="predicted"/>
<comment type="caution">
    <text evidence="2">The sequence shown here is derived from an EMBL/GenBank/DDBJ whole genome shotgun (WGS) entry which is preliminary data.</text>
</comment>
<protein>
    <recommendedName>
        <fullName evidence="4">Encoded protein</fullName>
    </recommendedName>
</protein>